<gene>
    <name evidence="5" type="ORF">D1B32_09925</name>
</gene>
<evidence type="ECO:0000259" key="4">
    <source>
        <dbReference type="PROSITE" id="PS50977"/>
    </source>
</evidence>
<evidence type="ECO:0000313" key="5">
    <source>
        <dbReference type="EMBL" id="RHW32636.1"/>
    </source>
</evidence>
<keyword evidence="2 3" id="KW-0238">DNA-binding</keyword>
<dbReference type="Gene3D" id="1.10.357.10">
    <property type="entry name" value="Tetracycline Repressor, domain 2"/>
    <property type="match status" value="1"/>
</dbReference>
<dbReference type="GO" id="GO:0003677">
    <property type="term" value="F:DNA binding"/>
    <property type="evidence" value="ECO:0007669"/>
    <property type="project" value="UniProtKB-UniRule"/>
</dbReference>
<dbReference type="InterPro" id="IPR009057">
    <property type="entry name" value="Homeodomain-like_sf"/>
</dbReference>
<accession>A0A417YI61</accession>
<keyword evidence="1" id="KW-0678">Repressor</keyword>
<dbReference type="SUPFAM" id="SSF46689">
    <property type="entry name" value="Homeodomain-like"/>
    <property type="match status" value="1"/>
</dbReference>
<proteinExistence type="predicted"/>
<evidence type="ECO:0000256" key="1">
    <source>
        <dbReference type="ARBA" id="ARBA00022491"/>
    </source>
</evidence>
<name>A0A417YI61_9BACI</name>
<dbReference type="PANTHER" id="PTHR43479">
    <property type="entry name" value="ACREF/ENVCD OPERON REPRESSOR-RELATED"/>
    <property type="match status" value="1"/>
</dbReference>
<sequence>MAPLNEDQLENIRNERKIQIMRAALRVFAANGFKLTKISLIAKEAGISHGLVYHYFKSKEEVLYESLEWAMELNETKKYLNKLSEMAITPTEKIRDFTKFALSSSKYESSDIFRIIQHLEHTEGVPTHILDFTKKVGMMYIEFFIPIFIEGQAAGEIIQEDPEELVGLFLTIISGVIADDPDYWQENMDRKIAIFLRMITTR</sequence>
<dbReference type="SUPFAM" id="SSF48498">
    <property type="entry name" value="Tetracyclin repressor-like, C-terminal domain"/>
    <property type="match status" value="1"/>
</dbReference>
<dbReference type="PRINTS" id="PR00455">
    <property type="entry name" value="HTHTETR"/>
</dbReference>
<comment type="caution">
    <text evidence="5">The sequence shown here is derived from an EMBL/GenBank/DDBJ whole genome shotgun (WGS) entry which is preliminary data.</text>
</comment>
<evidence type="ECO:0000256" key="3">
    <source>
        <dbReference type="PROSITE-ProRule" id="PRU00335"/>
    </source>
</evidence>
<keyword evidence="6" id="KW-1185">Reference proteome</keyword>
<organism evidence="5 6">
    <name type="scientific">Oceanobacillus profundus</name>
    <dbReference type="NCBI Taxonomy" id="372463"/>
    <lineage>
        <taxon>Bacteria</taxon>
        <taxon>Bacillati</taxon>
        <taxon>Bacillota</taxon>
        <taxon>Bacilli</taxon>
        <taxon>Bacillales</taxon>
        <taxon>Bacillaceae</taxon>
        <taxon>Oceanobacillus</taxon>
    </lineage>
</organism>
<feature type="domain" description="HTH tetR-type" evidence="4">
    <location>
        <begin position="14"/>
        <end position="74"/>
    </location>
</feature>
<dbReference type="EMBL" id="QWEH01000005">
    <property type="protein sequence ID" value="RHW32636.1"/>
    <property type="molecule type" value="Genomic_DNA"/>
</dbReference>
<dbReference type="PROSITE" id="PS50977">
    <property type="entry name" value="HTH_TETR_2"/>
    <property type="match status" value="1"/>
</dbReference>
<evidence type="ECO:0000256" key="2">
    <source>
        <dbReference type="ARBA" id="ARBA00023125"/>
    </source>
</evidence>
<dbReference type="Pfam" id="PF00440">
    <property type="entry name" value="TetR_N"/>
    <property type="match status" value="1"/>
</dbReference>
<dbReference type="PANTHER" id="PTHR43479:SF11">
    <property type="entry name" value="ACREF_ENVCD OPERON REPRESSOR-RELATED"/>
    <property type="match status" value="1"/>
</dbReference>
<dbReference type="InterPro" id="IPR036271">
    <property type="entry name" value="Tet_transcr_reg_TetR-rel_C_sf"/>
</dbReference>
<evidence type="ECO:0000313" key="6">
    <source>
        <dbReference type="Proteomes" id="UP000285456"/>
    </source>
</evidence>
<feature type="DNA-binding region" description="H-T-H motif" evidence="3">
    <location>
        <begin position="37"/>
        <end position="56"/>
    </location>
</feature>
<protein>
    <submittedName>
        <fullName evidence="5">TetR/AcrR family transcriptional regulator</fullName>
    </submittedName>
</protein>
<dbReference type="Proteomes" id="UP000285456">
    <property type="component" value="Unassembled WGS sequence"/>
</dbReference>
<dbReference type="AlphaFoldDB" id="A0A417YI61"/>
<dbReference type="OrthoDB" id="2373640at2"/>
<dbReference type="InterPro" id="IPR050624">
    <property type="entry name" value="HTH-type_Tx_Regulator"/>
</dbReference>
<dbReference type="InterPro" id="IPR001647">
    <property type="entry name" value="HTH_TetR"/>
</dbReference>
<dbReference type="RefSeq" id="WP_118889248.1">
    <property type="nucleotide sequence ID" value="NZ_JAMAWL010000017.1"/>
</dbReference>
<reference evidence="5 6" key="1">
    <citation type="journal article" date="2007" name="Int. J. Syst. Evol. Microbiol.">
        <title>Oceanobacillus profundus sp. nov., isolated from a deep-sea sediment core.</title>
        <authorList>
            <person name="Kim Y.G."/>
            <person name="Choi D.H."/>
            <person name="Hyun S."/>
            <person name="Cho B.C."/>
        </authorList>
    </citation>
    <scope>NUCLEOTIDE SEQUENCE [LARGE SCALE GENOMIC DNA]</scope>
    <source>
        <strain evidence="5 6">DSM 18246</strain>
    </source>
</reference>